<dbReference type="EMBL" id="FOMX01000016">
    <property type="protein sequence ID" value="SFE59690.1"/>
    <property type="molecule type" value="Genomic_DNA"/>
</dbReference>
<evidence type="ECO:0000256" key="1">
    <source>
        <dbReference type="ARBA" id="ARBA00022729"/>
    </source>
</evidence>
<dbReference type="InterPro" id="IPR028994">
    <property type="entry name" value="Integrin_alpha_N"/>
</dbReference>
<proteinExistence type="predicted"/>
<gene>
    <name evidence="2" type="ORF">SAMN02745121_04787</name>
</gene>
<dbReference type="InterPro" id="IPR013517">
    <property type="entry name" value="FG-GAP"/>
</dbReference>
<evidence type="ECO:0000313" key="3">
    <source>
        <dbReference type="Proteomes" id="UP000199400"/>
    </source>
</evidence>
<sequence>MARDSVVIAATTLGMVFAPALAQARGPDFDRDGYEDLAIGAPGENVGSIAGAGAVNILYGSASGLDDPADRITTLYQDAPDVFDASEAGDAQVLYTASSTAPSLVAGEQWTQADIDTQLTEPEDTFGAAFTASRPIGVRPASECIM</sequence>
<accession>A0A1I2BWH7</accession>
<keyword evidence="3" id="KW-1185">Reference proteome</keyword>
<dbReference type="Gene3D" id="2.130.10.130">
    <property type="entry name" value="Integrin alpha, N-terminal"/>
    <property type="match status" value="1"/>
</dbReference>
<dbReference type="AlphaFoldDB" id="A0A1I2BWH7"/>
<reference evidence="3" key="1">
    <citation type="submission" date="2016-10" db="EMBL/GenBank/DDBJ databases">
        <authorList>
            <person name="Varghese N."/>
            <person name="Submissions S."/>
        </authorList>
    </citation>
    <scope>NUCLEOTIDE SEQUENCE [LARGE SCALE GENOMIC DNA]</scope>
    <source>
        <strain evidence="3">ATCC 25963</strain>
    </source>
</reference>
<protein>
    <submittedName>
        <fullName evidence="2">FG-GAP repeat-containing protein</fullName>
    </submittedName>
</protein>
<name>A0A1I2BWH7_9BACT</name>
<keyword evidence="1" id="KW-0732">Signal</keyword>
<dbReference type="STRING" id="54.SAMN02745121_04787"/>
<evidence type="ECO:0000313" key="2">
    <source>
        <dbReference type="EMBL" id="SFE59690.1"/>
    </source>
</evidence>
<dbReference type="Proteomes" id="UP000199400">
    <property type="component" value="Unassembled WGS sequence"/>
</dbReference>
<dbReference type="RefSeq" id="WP_177325959.1">
    <property type="nucleotide sequence ID" value="NZ_FOMX01000016.1"/>
</dbReference>
<organism evidence="2 3">
    <name type="scientific">Nannocystis exedens</name>
    <dbReference type="NCBI Taxonomy" id="54"/>
    <lineage>
        <taxon>Bacteria</taxon>
        <taxon>Pseudomonadati</taxon>
        <taxon>Myxococcota</taxon>
        <taxon>Polyangia</taxon>
        <taxon>Nannocystales</taxon>
        <taxon>Nannocystaceae</taxon>
        <taxon>Nannocystis</taxon>
    </lineage>
</organism>
<dbReference type="Pfam" id="PF01839">
    <property type="entry name" value="FG-GAP"/>
    <property type="match status" value="1"/>
</dbReference>
<dbReference type="SUPFAM" id="SSF69318">
    <property type="entry name" value="Integrin alpha N-terminal domain"/>
    <property type="match status" value="1"/>
</dbReference>